<dbReference type="PANTHER" id="PTHR33221">
    <property type="entry name" value="WINGED HELIX-TURN-HELIX TRANSCRIPTIONAL REGULATOR, RRF2 FAMILY"/>
    <property type="match status" value="1"/>
</dbReference>
<dbReference type="Gene3D" id="1.10.10.10">
    <property type="entry name" value="Winged helix-like DNA-binding domain superfamily/Winged helix DNA-binding domain"/>
    <property type="match status" value="1"/>
</dbReference>
<keyword evidence="2" id="KW-1185">Reference proteome</keyword>
<sequence>MGIPKGYLTTSMYKVSKKTQYALTALKHMQEYGHTCEENLTSAREICDKYDMPFDPVSKVMQKLNNSGILSSIKGIKGGYFLSRPLSNLNLFEVSNIIEGKVKETACDALKGKCDKYLACELISPIEKINSHVNHHLISVSLEELLMNKTGVTHE</sequence>
<accession>A0ABY0IE34</accession>
<dbReference type="PROSITE" id="PS51197">
    <property type="entry name" value="HTH_RRF2_2"/>
    <property type="match status" value="1"/>
</dbReference>
<comment type="caution">
    <text evidence="1">The sequence shown here is derived from an EMBL/GenBank/DDBJ whole genome shotgun (WGS) entry which is preliminary data.</text>
</comment>
<proteinExistence type="predicted"/>
<dbReference type="InterPro" id="IPR000944">
    <property type="entry name" value="Tscrpt_reg_Rrf2"/>
</dbReference>
<protein>
    <submittedName>
        <fullName evidence="1">Rrf2 family transcriptional regulator</fullName>
    </submittedName>
</protein>
<gene>
    <name evidence="1" type="ORF">DAY19_05865</name>
</gene>
<dbReference type="EMBL" id="QDKL01000002">
    <property type="protein sequence ID" value="RZF21206.1"/>
    <property type="molecule type" value="Genomic_DNA"/>
</dbReference>
<evidence type="ECO:0000313" key="2">
    <source>
        <dbReference type="Proteomes" id="UP000443582"/>
    </source>
</evidence>
<dbReference type="SUPFAM" id="SSF46785">
    <property type="entry name" value="Winged helix' DNA-binding domain"/>
    <property type="match status" value="1"/>
</dbReference>
<dbReference type="PANTHER" id="PTHR33221:SF15">
    <property type="entry name" value="HTH-TYPE TRANSCRIPTIONAL REGULATOR YWGB-RELATED"/>
    <property type="match status" value="1"/>
</dbReference>
<dbReference type="InterPro" id="IPR036390">
    <property type="entry name" value="WH_DNA-bd_sf"/>
</dbReference>
<dbReference type="InterPro" id="IPR036388">
    <property type="entry name" value="WH-like_DNA-bd_sf"/>
</dbReference>
<dbReference type="Pfam" id="PF02082">
    <property type="entry name" value="Rrf2"/>
    <property type="match status" value="1"/>
</dbReference>
<reference evidence="2" key="1">
    <citation type="journal article" date="2019" name="Int. J. Syst. Evol. Microbiol.">
        <title>Halobacteriovorax valvorus sp. nov., a novel prokaryotic predator isolated from coastal seawater of China.</title>
        <authorList>
            <person name="Chen M.-X."/>
        </authorList>
    </citation>
    <scope>NUCLEOTIDE SEQUENCE [LARGE SCALE GENOMIC DNA]</scope>
    <source>
        <strain evidence="2">BL9</strain>
    </source>
</reference>
<name>A0ABY0IE34_9BACT</name>
<dbReference type="NCBIfam" id="TIGR00738">
    <property type="entry name" value="rrf2_super"/>
    <property type="match status" value="1"/>
</dbReference>
<dbReference type="Proteomes" id="UP000443582">
    <property type="component" value="Unassembled WGS sequence"/>
</dbReference>
<dbReference type="PROSITE" id="PS01332">
    <property type="entry name" value="HTH_RRF2_1"/>
    <property type="match status" value="1"/>
</dbReference>
<evidence type="ECO:0000313" key="1">
    <source>
        <dbReference type="EMBL" id="RZF21206.1"/>
    </source>
</evidence>
<dbReference type="InterPro" id="IPR030489">
    <property type="entry name" value="TR_Rrf2-type_CS"/>
</dbReference>
<organism evidence="1 2">
    <name type="scientific">Halobacteriovorax vibrionivorans</name>
    <dbReference type="NCBI Taxonomy" id="2152716"/>
    <lineage>
        <taxon>Bacteria</taxon>
        <taxon>Pseudomonadati</taxon>
        <taxon>Bdellovibrionota</taxon>
        <taxon>Bacteriovoracia</taxon>
        <taxon>Bacteriovoracales</taxon>
        <taxon>Halobacteriovoraceae</taxon>
        <taxon>Halobacteriovorax</taxon>
    </lineage>
</organism>